<evidence type="ECO:0000256" key="2">
    <source>
        <dbReference type="ARBA" id="ARBA00007399"/>
    </source>
</evidence>
<dbReference type="InterPro" id="IPR036316">
    <property type="entry name" value="Pili_assmbl_chap_C_dom_sf"/>
</dbReference>
<dbReference type="InterPro" id="IPR050643">
    <property type="entry name" value="Periplasmic_pilus_chap"/>
</dbReference>
<dbReference type="GO" id="GO:0071555">
    <property type="term" value="P:cell wall organization"/>
    <property type="evidence" value="ECO:0007669"/>
    <property type="project" value="InterPro"/>
</dbReference>
<dbReference type="PANTHER" id="PTHR30251:SF2">
    <property type="entry name" value="FIMBRIAL CHAPERONE YADV-RELATED"/>
    <property type="match status" value="1"/>
</dbReference>
<dbReference type="InterPro" id="IPR016148">
    <property type="entry name" value="Pili_assmbl_chaperone_C"/>
</dbReference>
<keyword evidence="7" id="KW-0393">Immunoglobulin domain</keyword>
<evidence type="ECO:0000259" key="9">
    <source>
        <dbReference type="Pfam" id="PF00345"/>
    </source>
</evidence>
<evidence type="ECO:0000256" key="8">
    <source>
        <dbReference type="RuleBase" id="RU003918"/>
    </source>
</evidence>
<evidence type="ECO:0000259" key="10">
    <source>
        <dbReference type="Pfam" id="PF02753"/>
    </source>
</evidence>
<dbReference type="InterPro" id="IPR016147">
    <property type="entry name" value="Pili_assmbl_chaperone_N"/>
</dbReference>
<dbReference type="FunFam" id="2.60.40.10:FF:000458">
    <property type="entry name" value="Molecular chaperone FimC"/>
    <property type="match status" value="1"/>
</dbReference>
<dbReference type="PRINTS" id="PR00969">
    <property type="entry name" value="CHAPERONPILI"/>
</dbReference>
<comment type="similarity">
    <text evidence="2 8">Belongs to the periplasmic pilus chaperone family.</text>
</comment>
<keyword evidence="4" id="KW-0732">Signal</keyword>
<dbReference type="InterPro" id="IPR013783">
    <property type="entry name" value="Ig-like_fold"/>
</dbReference>
<evidence type="ECO:0000256" key="7">
    <source>
        <dbReference type="ARBA" id="ARBA00023319"/>
    </source>
</evidence>
<dbReference type="SUPFAM" id="SSF49354">
    <property type="entry name" value="PapD-like"/>
    <property type="match status" value="1"/>
</dbReference>
<comment type="subcellular location">
    <subcellularLocation>
        <location evidence="1 8">Periplasm</location>
    </subcellularLocation>
</comment>
<dbReference type="InterPro" id="IPR018046">
    <property type="entry name" value="Pili_assmbl_chaperone_CS"/>
</dbReference>
<dbReference type="PROSITE" id="PS00635">
    <property type="entry name" value="PILI_CHAPERONE"/>
    <property type="match status" value="1"/>
</dbReference>
<keyword evidence="12" id="KW-1185">Reference proteome</keyword>
<dbReference type="eggNOG" id="COG3121">
    <property type="taxonomic scope" value="Bacteria"/>
</dbReference>
<evidence type="ECO:0000256" key="3">
    <source>
        <dbReference type="ARBA" id="ARBA00022558"/>
    </source>
</evidence>
<keyword evidence="5" id="KW-0574">Periplasm</keyword>
<protein>
    <submittedName>
        <fullName evidence="11">PapD family pilus assembly chaperone</fullName>
    </submittedName>
</protein>
<dbReference type="AlphaFoldDB" id="A0A085GHQ3"/>
<evidence type="ECO:0000256" key="4">
    <source>
        <dbReference type="ARBA" id="ARBA00022729"/>
    </source>
</evidence>
<evidence type="ECO:0000256" key="5">
    <source>
        <dbReference type="ARBA" id="ARBA00022764"/>
    </source>
</evidence>
<evidence type="ECO:0000313" key="11">
    <source>
        <dbReference type="EMBL" id="KFC83248.1"/>
    </source>
</evidence>
<comment type="caution">
    <text evidence="11">The sequence shown here is derived from an EMBL/GenBank/DDBJ whole genome shotgun (WGS) entry which is preliminary data.</text>
</comment>
<keyword evidence="3" id="KW-1029">Fimbrium biogenesis</keyword>
<sequence length="235" mass="25593">MKSHSPQWVTLLCAITFSLLSTCAWSSVVISGTRVIYPAGQKEVTVKLDNVGSAPVLIQSWIDNGNVDTKPEKIVVPFILTPPINRVEPKKGQTLRVSYTGAPLPTNKESVFWLNVLEIPAKAKSKGQDNYLQVAFRSRIKLFFRPQGLEGNANDAVKSVTWKSSPEGLTATNPTPYFVSLVTVAVNKRETEGYMIPPQSSLSFKFPAAVLPGAEINLTSVNDYGAIVNSKATVK</sequence>
<feature type="domain" description="Pili assembly chaperone N-terminal" evidence="9">
    <location>
        <begin position="27"/>
        <end position="149"/>
    </location>
</feature>
<dbReference type="Proteomes" id="UP000028640">
    <property type="component" value="Unassembled WGS sequence"/>
</dbReference>
<gene>
    <name evidence="11" type="ORF">GEAM_1318</name>
</gene>
<keyword evidence="6 8" id="KW-0143">Chaperone</keyword>
<dbReference type="EMBL" id="JMPJ01000038">
    <property type="protein sequence ID" value="KFC83248.1"/>
    <property type="molecule type" value="Genomic_DNA"/>
</dbReference>
<dbReference type="Pfam" id="PF00345">
    <property type="entry name" value="PapD_N"/>
    <property type="match status" value="1"/>
</dbReference>
<name>A0A085GHQ3_EWIA3</name>
<organism evidence="11 12">
    <name type="scientific">Ewingella americana (strain ATCC 33852 / DSM 4580 / CCUG 14506 / JCM 5911 / LMG 7869 / NCTC 12157 / CDC 1468-78)</name>
    <dbReference type="NCBI Taxonomy" id="910964"/>
    <lineage>
        <taxon>Bacteria</taxon>
        <taxon>Pseudomonadati</taxon>
        <taxon>Pseudomonadota</taxon>
        <taxon>Gammaproteobacteria</taxon>
        <taxon>Enterobacterales</taxon>
        <taxon>Yersiniaceae</taxon>
        <taxon>Ewingella</taxon>
    </lineage>
</organism>
<dbReference type="InterPro" id="IPR008962">
    <property type="entry name" value="PapD-like_sf"/>
</dbReference>
<accession>A0A085GHQ3</accession>
<dbReference type="Gene3D" id="2.60.40.10">
    <property type="entry name" value="Immunoglobulins"/>
    <property type="match status" value="2"/>
</dbReference>
<dbReference type="SUPFAM" id="SSF49584">
    <property type="entry name" value="Periplasmic chaperone C-domain"/>
    <property type="match status" value="1"/>
</dbReference>
<dbReference type="InterPro" id="IPR001829">
    <property type="entry name" value="Pili_assmbl_chaperone_bac"/>
</dbReference>
<reference evidence="11 12" key="1">
    <citation type="submission" date="2014-05" db="EMBL/GenBank/DDBJ databases">
        <title>ATOL: Assembling a taxonomically balanced genome-scale reconstruction of the evolutionary history of the Enterobacteriaceae.</title>
        <authorList>
            <person name="Plunkett G.III."/>
            <person name="Neeno-Eckwall E.C."/>
            <person name="Glasner J.D."/>
            <person name="Perna N.T."/>
        </authorList>
    </citation>
    <scope>NUCLEOTIDE SEQUENCE [LARGE SCALE GENOMIC DNA]</scope>
    <source>
        <strain evidence="11 12">ATCC 33852</strain>
    </source>
</reference>
<evidence type="ECO:0000256" key="6">
    <source>
        <dbReference type="ARBA" id="ARBA00023186"/>
    </source>
</evidence>
<feature type="domain" description="Pili assembly chaperone C-terminal" evidence="10">
    <location>
        <begin position="172"/>
        <end position="228"/>
    </location>
</feature>
<evidence type="ECO:0000313" key="12">
    <source>
        <dbReference type="Proteomes" id="UP000028640"/>
    </source>
</evidence>
<dbReference type="PANTHER" id="PTHR30251">
    <property type="entry name" value="PILUS ASSEMBLY CHAPERONE"/>
    <property type="match status" value="1"/>
</dbReference>
<dbReference type="GO" id="GO:0030288">
    <property type="term" value="C:outer membrane-bounded periplasmic space"/>
    <property type="evidence" value="ECO:0007669"/>
    <property type="project" value="InterPro"/>
</dbReference>
<dbReference type="Pfam" id="PF02753">
    <property type="entry name" value="PapD_C"/>
    <property type="match status" value="1"/>
</dbReference>
<proteinExistence type="inferred from homology"/>
<evidence type="ECO:0000256" key="1">
    <source>
        <dbReference type="ARBA" id="ARBA00004418"/>
    </source>
</evidence>
<dbReference type="STRING" id="910964.GEAM_1318"/>
<dbReference type="OrthoDB" id="9131059at2"/>
<dbReference type="RefSeq" id="WP_034789731.1">
    <property type="nucleotide sequence ID" value="NZ_JMPJ01000038.1"/>
</dbReference>
<dbReference type="GeneID" id="78379662"/>